<dbReference type="AlphaFoldDB" id="M2ULT6"/>
<proteinExistence type="predicted"/>
<protein>
    <submittedName>
        <fullName evidence="2">Uncharacterized protein</fullName>
    </submittedName>
</protein>
<evidence type="ECO:0000313" key="2">
    <source>
        <dbReference type="EMBL" id="EMD88908.1"/>
    </source>
</evidence>
<dbReference type="EMBL" id="KB445580">
    <property type="protein sequence ID" value="EMD88908.1"/>
    <property type="molecule type" value="Genomic_DNA"/>
</dbReference>
<feature type="region of interest" description="Disordered" evidence="1">
    <location>
        <begin position="1"/>
        <end position="42"/>
    </location>
</feature>
<dbReference type="HOGENOM" id="CLU_3014030_0_0_1"/>
<reference evidence="3" key="2">
    <citation type="journal article" date="2013" name="PLoS Genet.">
        <title>Comparative genome structure, secondary metabolite, and effector coding capacity across Cochliobolus pathogens.</title>
        <authorList>
            <person name="Condon B.J."/>
            <person name="Leng Y."/>
            <person name="Wu D."/>
            <person name="Bushley K.E."/>
            <person name="Ohm R.A."/>
            <person name="Otillar R."/>
            <person name="Martin J."/>
            <person name="Schackwitz W."/>
            <person name="Grimwood J."/>
            <person name="MohdZainudin N."/>
            <person name="Xue C."/>
            <person name="Wang R."/>
            <person name="Manning V.A."/>
            <person name="Dhillon B."/>
            <person name="Tu Z.J."/>
            <person name="Steffenson B.J."/>
            <person name="Salamov A."/>
            <person name="Sun H."/>
            <person name="Lowry S."/>
            <person name="LaButti K."/>
            <person name="Han J."/>
            <person name="Copeland A."/>
            <person name="Lindquist E."/>
            <person name="Barry K."/>
            <person name="Schmutz J."/>
            <person name="Baker S.E."/>
            <person name="Ciuffetti L.M."/>
            <person name="Grigoriev I.V."/>
            <person name="Zhong S."/>
            <person name="Turgeon B.G."/>
        </authorList>
    </citation>
    <scope>NUCLEOTIDE SEQUENCE [LARGE SCALE GENOMIC DNA]</scope>
    <source>
        <strain evidence="3">C5 / ATCC 48332 / race O</strain>
    </source>
</reference>
<dbReference type="Proteomes" id="UP000016936">
    <property type="component" value="Unassembled WGS sequence"/>
</dbReference>
<gene>
    <name evidence="2" type="ORF">COCHEDRAFT_1023090</name>
</gene>
<name>M2ULT6_COCH5</name>
<accession>M2ULT6</accession>
<organism evidence="2 3">
    <name type="scientific">Cochliobolus heterostrophus (strain C5 / ATCC 48332 / race O)</name>
    <name type="common">Southern corn leaf blight fungus</name>
    <name type="synonym">Bipolaris maydis</name>
    <dbReference type="NCBI Taxonomy" id="701091"/>
    <lineage>
        <taxon>Eukaryota</taxon>
        <taxon>Fungi</taxon>
        <taxon>Dikarya</taxon>
        <taxon>Ascomycota</taxon>
        <taxon>Pezizomycotina</taxon>
        <taxon>Dothideomycetes</taxon>
        <taxon>Pleosporomycetidae</taxon>
        <taxon>Pleosporales</taxon>
        <taxon>Pleosporineae</taxon>
        <taxon>Pleosporaceae</taxon>
        <taxon>Bipolaris</taxon>
    </lineage>
</organism>
<evidence type="ECO:0000256" key="1">
    <source>
        <dbReference type="SAM" id="MobiDB-lite"/>
    </source>
</evidence>
<keyword evidence="3" id="KW-1185">Reference proteome</keyword>
<evidence type="ECO:0000313" key="3">
    <source>
        <dbReference type="Proteomes" id="UP000016936"/>
    </source>
</evidence>
<sequence length="56" mass="6393">MSDESAKREKKNQKTGLVKQMLDERWKKTNQPSIKNCNAPMPRAHATVAEPLEKAE</sequence>
<reference evidence="2 3" key="1">
    <citation type="journal article" date="2012" name="PLoS Pathog.">
        <title>Diverse lifestyles and strategies of plant pathogenesis encoded in the genomes of eighteen Dothideomycetes fungi.</title>
        <authorList>
            <person name="Ohm R.A."/>
            <person name="Feau N."/>
            <person name="Henrissat B."/>
            <person name="Schoch C.L."/>
            <person name="Horwitz B.A."/>
            <person name="Barry K.W."/>
            <person name="Condon B.J."/>
            <person name="Copeland A.C."/>
            <person name="Dhillon B."/>
            <person name="Glaser F."/>
            <person name="Hesse C.N."/>
            <person name="Kosti I."/>
            <person name="LaButti K."/>
            <person name="Lindquist E.A."/>
            <person name="Lucas S."/>
            <person name="Salamov A.A."/>
            <person name="Bradshaw R.E."/>
            <person name="Ciuffetti L."/>
            <person name="Hamelin R.C."/>
            <person name="Kema G.H.J."/>
            <person name="Lawrence C."/>
            <person name="Scott J.A."/>
            <person name="Spatafora J.W."/>
            <person name="Turgeon B.G."/>
            <person name="de Wit P.J.G.M."/>
            <person name="Zhong S."/>
            <person name="Goodwin S.B."/>
            <person name="Grigoriev I.V."/>
        </authorList>
    </citation>
    <scope>NUCLEOTIDE SEQUENCE [LARGE SCALE GENOMIC DNA]</scope>
    <source>
        <strain evidence="3">C5 / ATCC 48332 / race O</strain>
    </source>
</reference>